<keyword evidence="3" id="KW-0238">DNA-binding</keyword>
<feature type="compositionally biased region" description="Low complexity" evidence="5">
    <location>
        <begin position="309"/>
        <end position="318"/>
    </location>
</feature>
<evidence type="ECO:0000256" key="2">
    <source>
        <dbReference type="ARBA" id="ARBA00023015"/>
    </source>
</evidence>
<comment type="similarity">
    <text evidence="1">Belongs to the LysR transcriptional regulatory family.</text>
</comment>
<evidence type="ECO:0000256" key="4">
    <source>
        <dbReference type="ARBA" id="ARBA00023163"/>
    </source>
</evidence>
<evidence type="ECO:0000256" key="1">
    <source>
        <dbReference type="ARBA" id="ARBA00009437"/>
    </source>
</evidence>
<evidence type="ECO:0000256" key="3">
    <source>
        <dbReference type="ARBA" id="ARBA00023125"/>
    </source>
</evidence>
<keyword evidence="2" id="KW-0805">Transcription regulation</keyword>
<dbReference type="Gene3D" id="1.10.10.10">
    <property type="entry name" value="Winged helix-like DNA-binding domain superfamily/Winged helix DNA-binding domain"/>
    <property type="match status" value="1"/>
</dbReference>
<name>A0A1L5BQG3_SPHIB</name>
<evidence type="ECO:0000313" key="8">
    <source>
        <dbReference type="Proteomes" id="UP000004550"/>
    </source>
</evidence>
<dbReference type="Pfam" id="PF00126">
    <property type="entry name" value="HTH_1"/>
    <property type="match status" value="1"/>
</dbReference>
<evidence type="ECO:0000313" key="7">
    <source>
        <dbReference type="EMBL" id="APL95038.1"/>
    </source>
</evidence>
<dbReference type="GO" id="GO:0003700">
    <property type="term" value="F:DNA-binding transcription factor activity"/>
    <property type="evidence" value="ECO:0007669"/>
    <property type="project" value="InterPro"/>
</dbReference>
<organism evidence="7 8">
    <name type="scientific">Sphingobium indicum (strain DSM 16412 / CCM 7286 / MTCC 6364 / B90A)</name>
    <dbReference type="NCBI Taxonomy" id="861109"/>
    <lineage>
        <taxon>Bacteria</taxon>
        <taxon>Pseudomonadati</taxon>
        <taxon>Pseudomonadota</taxon>
        <taxon>Alphaproteobacteria</taxon>
        <taxon>Sphingomonadales</taxon>
        <taxon>Sphingomonadaceae</taxon>
        <taxon>Sphingobium</taxon>
    </lineage>
</organism>
<dbReference type="PANTHER" id="PTHR30118">
    <property type="entry name" value="HTH-TYPE TRANSCRIPTIONAL REGULATOR LEUO-RELATED"/>
    <property type="match status" value="1"/>
</dbReference>
<protein>
    <submittedName>
        <fullName evidence="7">LysR family transcriptional regulator</fullName>
    </submittedName>
</protein>
<dbReference type="InterPro" id="IPR036390">
    <property type="entry name" value="WH_DNA-bd_sf"/>
</dbReference>
<dbReference type="AlphaFoldDB" id="A0A1L5BQG3"/>
<dbReference type="Proteomes" id="UP000004550">
    <property type="component" value="Chromosome"/>
</dbReference>
<feature type="domain" description="HTH lysR-type" evidence="6">
    <location>
        <begin position="2"/>
        <end position="59"/>
    </location>
</feature>
<dbReference type="InterPro" id="IPR000847">
    <property type="entry name" value="LysR_HTH_N"/>
</dbReference>
<dbReference type="SUPFAM" id="SSF53850">
    <property type="entry name" value="Periplasmic binding protein-like II"/>
    <property type="match status" value="1"/>
</dbReference>
<dbReference type="PANTHER" id="PTHR30118:SF15">
    <property type="entry name" value="TRANSCRIPTIONAL REGULATORY PROTEIN"/>
    <property type="match status" value="1"/>
</dbReference>
<evidence type="ECO:0000256" key="5">
    <source>
        <dbReference type="SAM" id="MobiDB-lite"/>
    </source>
</evidence>
<dbReference type="Pfam" id="PF03466">
    <property type="entry name" value="LysR_substrate"/>
    <property type="match status" value="1"/>
</dbReference>
<keyword evidence="4" id="KW-0804">Transcription</keyword>
<proteinExistence type="inferred from homology"/>
<reference evidence="7 8" key="1">
    <citation type="journal article" date="2012" name="J. Bacteriol.">
        <title>Genome sequence of Sphingobium indicum B90A, a hexachlorocyclohexane-degrading bacterium.</title>
        <authorList>
            <person name="Anand S."/>
            <person name="Sangwan N."/>
            <person name="Lata P."/>
            <person name="Kaur J."/>
            <person name="Dua A."/>
            <person name="Singh A.K."/>
            <person name="Verma M."/>
            <person name="Kaur J."/>
            <person name="Khurana J.P."/>
            <person name="Khurana P."/>
            <person name="Mathur S."/>
            <person name="Lal R."/>
        </authorList>
    </citation>
    <scope>NUCLEOTIDE SEQUENCE [LARGE SCALE GENOMIC DNA]</scope>
    <source>
        <strain evidence="8">DSM 16412 / CCM 7286 / MTCC 6364 / B90A</strain>
    </source>
</reference>
<dbReference type="KEGG" id="sinb:SIDU_11250"/>
<dbReference type="InterPro" id="IPR005119">
    <property type="entry name" value="LysR_subst-bd"/>
</dbReference>
<dbReference type="CDD" id="cd08459">
    <property type="entry name" value="PBP2_DntR_NahR_LinR_like"/>
    <property type="match status" value="1"/>
</dbReference>
<gene>
    <name evidence="7" type="ORF">SIDU_11250</name>
</gene>
<dbReference type="SUPFAM" id="SSF46785">
    <property type="entry name" value="Winged helix' DNA-binding domain"/>
    <property type="match status" value="1"/>
</dbReference>
<accession>A0A1L5BQG3</accession>
<dbReference type="PRINTS" id="PR00039">
    <property type="entry name" value="HTHLYSR"/>
</dbReference>
<dbReference type="PROSITE" id="PS50931">
    <property type="entry name" value="HTH_LYSR"/>
    <property type="match status" value="1"/>
</dbReference>
<dbReference type="EMBL" id="CP013070">
    <property type="protein sequence ID" value="APL95038.1"/>
    <property type="molecule type" value="Genomic_DNA"/>
</dbReference>
<dbReference type="InterPro" id="IPR036388">
    <property type="entry name" value="WH-like_DNA-bd_sf"/>
</dbReference>
<dbReference type="Gene3D" id="3.40.190.10">
    <property type="entry name" value="Periplasmic binding protein-like II"/>
    <property type="match status" value="2"/>
</dbReference>
<sequence length="329" mass="36316">MISFMHLTVFQALMRAKSVGVAAEMLDMPQPTLSRHLKQLREHFGNQLFVRTSRGLEPTSLAITAAPAVSQTLELYHSRLSGEPTFDPATSNRDFHIAASDVGHLLVLPRVLQWVRDLAPGVRFKAIPLGGEKLIARLETGEVDIAIGSFPALYAGVVEQTLFPEEYVCVVPRSYLPAGRLTMNRFKAARHVLVDGRHLGHIHEDVEKLLRKIVGPSNITVMAESFLLSAHIAEQSELILTTPSRLTGLLNTKSVRILKPPVALPGFTVKQYWHERFHDDPGNRWLRGILSRMRGLSEEGEGPSLPEFAGGAAEGDGASNPDIRNSLYE</sequence>
<dbReference type="InterPro" id="IPR050389">
    <property type="entry name" value="LysR-type_TF"/>
</dbReference>
<feature type="region of interest" description="Disordered" evidence="5">
    <location>
        <begin position="296"/>
        <end position="329"/>
    </location>
</feature>
<dbReference type="GO" id="GO:0003677">
    <property type="term" value="F:DNA binding"/>
    <property type="evidence" value="ECO:0007669"/>
    <property type="project" value="UniProtKB-KW"/>
</dbReference>
<evidence type="ECO:0000259" key="6">
    <source>
        <dbReference type="PROSITE" id="PS50931"/>
    </source>
</evidence>